<organism evidence="2 3">
    <name type="scientific">Cnephaeus nilssonii</name>
    <name type="common">Northern bat</name>
    <name type="synonym">Eptesicus nilssonii</name>
    <dbReference type="NCBI Taxonomy" id="3371016"/>
    <lineage>
        <taxon>Eukaryota</taxon>
        <taxon>Metazoa</taxon>
        <taxon>Chordata</taxon>
        <taxon>Craniata</taxon>
        <taxon>Vertebrata</taxon>
        <taxon>Euteleostomi</taxon>
        <taxon>Mammalia</taxon>
        <taxon>Eutheria</taxon>
        <taxon>Laurasiatheria</taxon>
        <taxon>Chiroptera</taxon>
        <taxon>Yangochiroptera</taxon>
        <taxon>Vespertilionidae</taxon>
        <taxon>Cnephaeus</taxon>
    </lineage>
</organism>
<gene>
    <name evidence="2" type="ORF">QTO34_018217</name>
</gene>
<evidence type="ECO:0000256" key="1">
    <source>
        <dbReference type="SAM" id="MobiDB-lite"/>
    </source>
</evidence>
<proteinExistence type="predicted"/>
<accession>A0AA40HYD0</accession>
<protein>
    <submittedName>
        <fullName evidence="2">Uncharacterized protein</fullName>
    </submittedName>
</protein>
<comment type="caution">
    <text evidence="2">The sequence shown here is derived from an EMBL/GenBank/DDBJ whole genome shotgun (WGS) entry which is preliminary data.</text>
</comment>
<dbReference type="Proteomes" id="UP001177744">
    <property type="component" value="Unassembled WGS sequence"/>
</dbReference>
<dbReference type="EMBL" id="JAULJE010000008">
    <property type="protein sequence ID" value="KAK1339663.1"/>
    <property type="molecule type" value="Genomic_DNA"/>
</dbReference>
<sequence length="192" mass="21097">MKKKASSIYHLTTVSKLNSSHPYQDLIFGSPVKKKSTEMQEQEEESLEEIGYYQEVLPGWRKRGRPQGQDGPAPAGVPGPAQHQVGPGHGDGHLQEGAGGLRRNIVVKTVEMPDVAVMKESKQEHKDVIQENVFGGYTCSFGAAGQCRPEYCRCCKCLDAAQPHPPGPSYLIFCGCHQPLSCNGLRAFRNQF</sequence>
<evidence type="ECO:0000313" key="2">
    <source>
        <dbReference type="EMBL" id="KAK1339663.1"/>
    </source>
</evidence>
<keyword evidence="3" id="KW-1185">Reference proteome</keyword>
<name>A0AA40HYD0_CNENI</name>
<feature type="compositionally biased region" description="Low complexity" evidence="1">
    <location>
        <begin position="66"/>
        <end position="82"/>
    </location>
</feature>
<dbReference type="AlphaFoldDB" id="A0AA40HYD0"/>
<feature type="region of interest" description="Disordered" evidence="1">
    <location>
        <begin position="60"/>
        <end position="97"/>
    </location>
</feature>
<evidence type="ECO:0000313" key="3">
    <source>
        <dbReference type="Proteomes" id="UP001177744"/>
    </source>
</evidence>
<reference evidence="2" key="1">
    <citation type="submission" date="2023-06" db="EMBL/GenBank/DDBJ databases">
        <title>Reference genome for the Northern bat (Eptesicus nilssonii), a most northern bat species.</title>
        <authorList>
            <person name="Laine V.N."/>
            <person name="Pulliainen A.T."/>
            <person name="Lilley T.M."/>
        </authorList>
    </citation>
    <scope>NUCLEOTIDE SEQUENCE</scope>
    <source>
        <strain evidence="2">BLF_Eptnil</strain>
        <tissue evidence="2">Kidney</tissue>
    </source>
</reference>